<feature type="compositionally biased region" description="Low complexity" evidence="8">
    <location>
        <begin position="180"/>
        <end position="196"/>
    </location>
</feature>
<name>A0A0E0M2X5_ORYPU</name>
<sequence length="1002" mass="109417">MATESVLPLTGGTGAGKWPPSKDTSSYDSIPASLSEDELAELAFMPNSGGIFGKWRGSVLERSGSAPPTMEGSLIALGHLTGQQSGNLGAILPNLGTEANNSESKENIYYDSACVKYYMSKVNLNPRFPPPLVSRSQFGRSEERRPFSLEDSSSRSLLLGHSTLPTHKEEPEDEKSPGLDSSSADDAQCDSAQSTSNLGGHSPNLVDSIKENFHRSNGLYDNSSDLLNANSGDGGSLYSGISSLKNSSLEVVQSPDLNGFPPDAHQCSPRPIGTPVSKKLTSDSLPASSPPTSSCSDYNTITEACQQRNPSMAVKPGEAVGTMLDSSDFSMKNLNISPDILSSSYVMQQWQNNAPVCNGLSNLVHGDLVPMIPPGINLPQLPFVDNSCFGHMKFSGDVQLMPQIGMATPFCTPNSFGIPCYPNLQSPNVWVPPYGIGGYGLPGPFFPPVITNFTPQLTNFTPQLPGFPSAVNFAAGTDVFHPCKMYEHLGVPMPYPVPDQSLVHYFQQPPIHPYGIGNPYDTMVSSNNFLGNPAGAFGSTIIDPPEHKFQIPVTTVAANASTPIKGGKSVGNYETTSPYFGVPMPYLAGPTLHGQPASGTYPCDKRNDVKGFQRPQKNMPVSSGIQGQQGREKFDDPKAQFLVEELMSNRTHRVELSDIKGQIVKYSSDQNGSRFIQQKLENCTIEEKDLLFAEVLPHALELMTDVFGNYVIQKFFEKGSLQQKRDIADKLAGHVFSLSLQMYGCRVIQKALEVIDLEHKIVLVGELDGHVLRCVHDQNGNHVIQKCIECIPLEHIGFLVSSFQGQVAKLSMHMYGCRVIQRILERCSDNSECLCIIDEILQSACILAQDQYGNYVVQHVLEKGNEHERGQIITKLAGQVVPMSQNKFASNVIERCFQHGGSAERELLVKEILKQTEGNNYLLVIMKDQYANYVVQKMLTTCNEQQKEILLGRVKIHLPLLKKYTYAKHIVSLVERLCGDGESACHSSSSPAKFLLLKLNIS</sequence>
<dbReference type="SMART" id="SM00025">
    <property type="entry name" value="Pumilio"/>
    <property type="match status" value="8"/>
</dbReference>
<dbReference type="CDD" id="cd07920">
    <property type="entry name" value="Pumilio"/>
    <property type="match status" value="1"/>
</dbReference>
<dbReference type="Proteomes" id="UP000026962">
    <property type="component" value="Chromosome 9"/>
</dbReference>
<keyword evidence="5" id="KW-0694">RNA-binding</keyword>
<feature type="region of interest" description="Disordered" evidence="8">
    <location>
        <begin position="612"/>
        <end position="631"/>
    </location>
</feature>
<evidence type="ECO:0000313" key="10">
    <source>
        <dbReference type="EnsemblPlants" id="OPUNC09G13590.1"/>
    </source>
</evidence>
<dbReference type="InterPro" id="IPR011989">
    <property type="entry name" value="ARM-like"/>
</dbReference>
<dbReference type="PROSITE" id="PS50302">
    <property type="entry name" value="PUM"/>
    <property type="match status" value="8"/>
</dbReference>
<dbReference type="GO" id="GO:0003729">
    <property type="term" value="F:mRNA binding"/>
    <property type="evidence" value="ECO:0007669"/>
    <property type="project" value="UniProtKB-ARBA"/>
</dbReference>
<reference evidence="10" key="1">
    <citation type="submission" date="2015-04" db="UniProtKB">
        <authorList>
            <consortium name="EnsemblPlants"/>
        </authorList>
    </citation>
    <scope>IDENTIFICATION</scope>
</reference>
<protein>
    <recommendedName>
        <fullName evidence="9">PUM-HD domain-containing protein</fullName>
    </recommendedName>
</protein>
<dbReference type="InterPro" id="IPR033133">
    <property type="entry name" value="PUM-HD"/>
</dbReference>
<feature type="repeat" description="Pumilio" evidence="7">
    <location>
        <begin position="839"/>
        <end position="874"/>
    </location>
</feature>
<evidence type="ECO:0000259" key="9">
    <source>
        <dbReference type="PROSITE" id="PS50303"/>
    </source>
</evidence>
<dbReference type="GO" id="GO:0005737">
    <property type="term" value="C:cytoplasm"/>
    <property type="evidence" value="ECO:0007669"/>
    <property type="project" value="UniProtKB-SubCell"/>
</dbReference>
<proteinExistence type="predicted"/>
<dbReference type="Pfam" id="PF00806">
    <property type="entry name" value="PUF"/>
    <property type="match status" value="8"/>
</dbReference>
<dbReference type="PANTHER" id="PTHR12537:SF119">
    <property type="entry name" value="PUMILIO HOMOLOG 6, CHLOROPLASTIC"/>
    <property type="match status" value="1"/>
</dbReference>
<keyword evidence="3" id="KW-0677">Repeat</keyword>
<comment type="function">
    <text evidence="6">Sequence-specific RNA-binding protein that regulates translation and mRNA stability by binding the 3'-UTR of target mRNAs. Binds the APUM-binding elements (APBEs) in the 3'-UTR mRNA sequence of CLV1, PNH, WUS and FAS2.</text>
</comment>
<feature type="repeat" description="Pumilio" evidence="7">
    <location>
        <begin position="875"/>
        <end position="910"/>
    </location>
</feature>
<dbReference type="PROSITE" id="PS50303">
    <property type="entry name" value="PUM_HD"/>
    <property type="match status" value="1"/>
</dbReference>
<feature type="domain" description="PUM-HD" evidence="9">
    <location>
        <begin position="637"/>
        <end position="978"/>
    </location>
</feature>
<dbReference type="SUPFAM" id="SSF48371">
    <property type="entry name" value="ARM repeat"/>
    <property type="match status" value="1"/>
</dbReference>
<feature type="repeat" description="Pumilio" evidence="7">
    <location>
        <begin position="802"/>
        <end position="838"/>
    </location>
</feature>
<feature type="repeat" description="Pumilio" evidence="7">
    <location>
        <begin position="730"/>
        <end position="765"/>
    </location>
</feature>
<dbReference type="HOGENOM" id="CLU_004017_1_0_1"/>
<dbReference type="PANTHER" id="PTHR12537">
    <property type="entry name" value="RNA BINDING PROTEIN PUMILIO-RELATED"/>
    <property type="match status" value="1"/>
</dbReference>
<dbReference type="OMA" id="YPSMHIN"/>
<keyword evidence="4" id="KW-0810">Translation regulation</keyword>
<feature type="compositionally biased region" description="Low complexity" evidence="8">
    <location>
        <begin position="149"/>
        <end position="159"/>
    </location>
</feature>
<dbReference type="InterPro" id="IPR016024">
    <property type="entry name" value="ARM-type_fold"/>
</dbReference>
<accession>A0A0E0M2X5</accession>
<evidence type="ECO:0000256" key="1">
    <source>
        <dbReference type="ARBA" id="ARBA00004496"/>
    </source>
</evidence>
<dbReference type="eggNOG" id="KOG1488">
    <property type="taxonomic scope" value="Eukaryota"/>
</dbReference>
<feature type="compositionally biased region" description="Polar residues" evidence="8">
    <location>
        <begin position="282"/>
        <end position="295"/>
    </location>
</feature>
<organism evidence="10">
    <name type="scientific">Oryza punctata</name>
    <name type="common">Red rice</name>
    <dbReference type="NCBI Taxonomy" id="4537"/>
    <lineage>
        <taxon>Eukaryota</taxon>
        <taxon>Viridiplantae</taxon>
        <taxon>Streptophyta</taxon>
        <taxon>Embryophyta</taxon>
        <taxon>Tracheophyta</taxon>
        <taxon>Spermatophyta</taxon>
        <taxon>Magnoliopsida</taxon>
        <taxon>Liliopsida</taxon>
        <taxon>Poales</taxon>
        <taxon>Poaceae</taxon>
        <taxon>BOP clade</taxon>
        <taxon>Oryzoideae</taxon>
        <taxon>Oryzeae</taxon>
        <taxon>Oryzinae</taxon>
        <taxon>Oryza</taxon>
    </lineage>
</organism>
<dbReference type="Gene3D" id="1.25.10.10">
    <property type="entry name" value="Leucine-rich Repeat Variant"/>
    <property type="match status" value="1"/>
</dbReference>
<dbReference type="EnsemblPlants" id="OPUNC09G13590.1">
    <property type="protein sequence ID" value="OPUNC09G13590.1"/>
    <property type="gene ID" value="OPUNC09G13590"/>
</dbReference>
<evidence type="ECO:0000256" key="2">
    <source>
        <dbReference type="ARBA" id="ARBA00022490"/>
    </source>
</evidence>
<evidence type="ECO:0000313" key="11">
    <source>
        <dbReference type="Proteomes" id="UP000026962"/>
    </source>
</evidence>
<evidence type="ECO:0000256" key="5">
    <source>
        <dbReference type="ARBA" id="ARBA00022884"/>
    </source>
</evidence>
<feature type="compositionally biased region" description="Basic and acidic residues" evidence="8">
    <location>
        <begin position="166"/>
        <end position="177"/>
    </location>
</feature>
<feature type="repeat" description="Pumilio" evidence="7">
    <location>
        <begin position="694"/>
        <end position="729"/>
    </location>
</feature>
<feature type="region of interest" description="Disordered" evidence="8">
    <location>
        <begin position="129"/>
        <end position="208"/>
    </location>
</feature>
<feature type="repeat" description="Pumilio" evidence="7">
    <location>
        <begin position="911"/>
        <end position="952"/>
    </location>
</feature>
<evidence type="ECO:0000256" key="8">
    <source>
        <dbReference type="SAM" id="MobiDB-lite"/>
    </source>
</evidence>
<dbReference type="InterPro" id="IPR033712">
    <property type="entry name" value="Pumilio_RNA-bd"/>
</dbReference>
<keyword evidence="2" id="KW-0963">Cytoplasm</keyword>
<evidence type="ECO:0000256" key="6">
    <source>
        <dbReference type="ARBA" id="ARBA00055193"/>
    </source>
</evidence>
<comment type="subcellular location">
    <subcellularLocation>
        <location evidence="1">Cytoplasm</location>
    </subcellularLocation>
</comment>
<keyword evidence="11" id="KW-1185">Reference proteome</keyword>
<feature type="repeat" description="Pumilio" evidence="7">
    <location>
        <begin position="766"/>
        <end position="801"/>
    </location>
</feature>
<dbReference type="AlphaFoldDB" id="A0A0E0M2X5"/>
<dbReference type="FunFam" id="1.25.10.10:FF:000004">
    <property type="entry name" value="Pumilio homolog 1 isoform 2"/>
    <property type="match status" value="1"/>
</dbReference>
<feature type="repeat" description="Pumilio" evidence="7">
    <location>
        <begin position="658"/>
        <end position="693"/>
    </location>
</feature>
<dbReference type="Gramene" id="OPUNC09G13590.1">
    <property type="protein sequence ID" value="OPUNC09G13590.1"/>
    <property type="gene ID" value="OPUNC09G13590"/>
</dbReference>
<dbReference type="InterPro" id="IPR001313">
    <property type="entry name" value="Pumilio_RNA-bd_rpt"/>
</dbReference>
<evidence type="ECO:0000256" key="3">
    <source>
        <dbReference type="ARBA" id="ARBA00022737"/>
    </source>
</evidence>
<reference evidence="10" key="2">
    <citation type="submission" date="2018-05" db="EMBL/GenBank/DDBJ databases">
        <title>OpunRS2 (Oryza punctata Reference Sequence Version 2).</title>
        <authorList>
            <person name="Zhang J."/>
            <person name="Kudrna D."/>
            <person name="Lee S."/>
            <person name="Talag J."/>
            <person name="Welchert J."/>
            <person name="Wing R.A."/>
        </authorList>
    </citation>
    <scope>NUCLEOTIDE SEQUENCE [LARGE SCALE GENOMIC DNA]</scope>
</reference>
<feature type="region of interest" description="Disordered" evidence="8">
    <location>
        <begin position="1"/>
        <end position="30"/>
    </location>
</feature>
<dbReference type="STRING" id="4537.A0A0E0M2X5"/>
<feature type="region of interest" description="Disordered" evidence="8">
    <location>
        <begin position="253"/>
        <end position="295"/>
    </location>
</feature>
<evidence type="ECO:0000256" key="7">
    <source>
        <dbReference type="PROSITE-ProRule" id="PRU00317"/>
    </source>
</evidence>
<evidence type="ECO:0000256" key="4">
    <source>
        <dbReference type="ARBA" id="ARBA00022845"/>
    </source>
</evidence>
<feature type="compositionally biased region" description="Polar residues" evidence="8">
    <location>
        <begin position="615"/>
        <end position="629"/>
    </location>
</feature>
<dbReference type="GO" id="GO:0006417">
    <property type="term" value="P:regulation of translation"/>
    <property type="evidence" value="ECO:0007669"/>
    <property type="project" value="UniProtKB-KW"/>
</dbReference>